<gene>
    <name evidence="1" type="ORF">g.6200</name>
</gene>
<accession>A0A1B6CXX5</accession>
<sequence length="330" mass="37835">MEDITTSAPRTASETAYLYHQYLKDLAEKKEIDKLKKELNLEGSESIGDISDLDVHVLETPVFYDDDVNVAFNIEVVKGNSKSLNVDKNVKRLYISVPNPEDSEETNNYVEKYMSKVLRVSRDRINVTSLPGNKKLVYVPQSEIKATNAIDKIVSSLAKSVLVNESHSLTKNLKKLYEDVVEIPNKYSLPIKEFHGKEFWLTTPKILKIKPDLPVIKKVYRNISKNIKLEYNRKGEIVFTIDKIKGNCNKILDIHASLLRIQILAPDYVSAQEAELMRYLSGVFVVSRRDIVLEHTVKSRLLKVCLKKHSINPENVVNRLEEEYNKEVDC</sequence>
<reference evidence="1" key="1">
    <citation type="submission" date="2015-12" db="EMBL/GenBank/DDBJ databases">
        <title>De novo transcriptome assembly of four potential Pierce s Disease insect vectors from Arizona vineyards.</title>
        <authorList>
            <person name="Tassone E.E."/>
        </authorList>
    </citation>
    <scope>NUCLEOTIDE SEQUENCE</scope>
</reference>
<dbReference type="AlphaFoldDB" id="A0A1B6CXX5"/>
<dbReference type="InterPro" id="IPR036591">
    <property type="entry name" value="YggU-like_sf"/>
</dbReference>
<dbReference type="SUPFAM" id="SSF69786">
    <property type="entry name" value="YggU-like"/>
    <property type="match status" value="1"/>
</dbReference>
<protein>
    <submittedName>
        <fullName evidence="1">Uncharacterized protein</fullName>
    </submittedName>
</protein>
<dbReference type="EMBL" id="GEDC01019205">
    <property type="protein sequence ID" value="JAS18093.1"/>
    <property type="molecule type" value="Transcribed_RNA"/>
</dbReference>
<name>A0A1B6CXX5_9HEMI</name>
<proteinExistence type="predicted"/>
<evidence type="ECO:0000313" key="1">
    <source>
        <dbReference type="EMBL" id="JAS18093.1"/>
    </source>
</evidence>
<organism evidence="1">
    <name type="scientific">Clastoptera arizonana</name>
    <name type="common">Arizona spittle bug</name>
    <dbReference type="NCBI Taxonomy" id="38151"/>
    <lineage>
        <taxon>Eukaryota</taxon>
        <taxon>Metazoa</taxon>
        <taxon>Ecdysozoa</taxon>
        <taxon>Arthropoda</taxon>
        <taxon>Hexapoda</taxon>
        <taxon>Insecta</taxon>
        <taxon>Pterygota</taxon>
        <taxon>Neoptera</taxon>
        <taxon>Paraneoptera</taxon>
        <taxon>Hemiptera</taxon>
        <taxon>Auchenorrhyncha</taxon>
        <taxon>Cercopoidea</taxon>
        <taxon>Clastopteridae</taxon>
        <taxon>Clastoptera</taxon>
    </lineage>
</organism>